<comment type="subcellular location">
    <subcellularLocation>
        <location evidence="1 8">Cytoplasm</location>
    </subcellularLocation>
</comment>
<keyword evidence="5 8" id="KW-0547">Nucleotide-binding</keyword>
<evidence type="ECO:0000256" key="2">
    <source>
        <dbReference type="ARBA" id="ARBA00022490"/>
    </source>
</evidence>
<evidence type="ECO:0000259" key="9">
    <source>
        <dbReference type="SMART" id="SM00977"/>
    </source>
</evidence>
<proteinExistence type="inferred from homology"/>
<evidence type="ECO:0000256" key="4">
    <source>
        <dbReference type="ARBA" id="ARBA00022694"/>
    </source>
</evidence>
<dbReference type="CDD" id="cd01992">
    <property type="entry name" value="TilS_N"/>
    <property type="match status" value="1"/>
</dbReference>
<dbReference type="PANTHER" id="PTHR43033:SF1">
    <property type="entry name" value="TRNA(ILE)-LYSIDINE SYNTHASE-RELATED"/>
    <property type="match status" value="1"/>
</dbReference>
<evidence type="ECO:0000256" key="5">
    <source>
        <dbReference type="ARBA" id="ARBA00022741"/>
    </source>
</evidence>
<dbReference type="EMBL" id="CP007389">
    <property type="protein sequence ID" value="APT73278.1"/>
    <property type="molecule type" value="Genomic_DNA"/>
</dbReference>
<dbReference type="InterPro" id="IPR012094">
    <property type="entry name" value="tRNA_Ile_lys_synt"/>
</dbReference>
<dbReference type="SUPFAM" id="SSF52402">
    <property type="entry name" value="Adenine nucleotide alpha hydrolases-like"/>
    <property type="match status" value="1"/>
</dbReference>
<reference evidence="10 11" key="1">
    <citation type="submission" date="2014-02" db="EMBL/GenBank/DDBJ databases">
        <title>Diversity of Thermotogales isolates from hydrothermal vents.</title>
        <authorList>
            <person name="Haverkamp T.H.A."/>
            <person name="Lossouarn J."/>
            <person name="Geslin C."/>
            <person name="Nesbo C.L."/>
        </authorList>
    </citation>
    <scope>NUCLEOTIDE SEQUENCE [LARGE SCALE GENOMIC DNA]</scope>
    <source>
        <strain evidence="10 11">431</strain>
    </source>
</reference>
<accession>A0ABM6GCL7</accession>
<comment type="domain">
    <text evidence="8">The N-terminal region contains the highly conserved SGGXDS motif, predicted to be a P-loop motif involved in ATP binding.</text>
</comment>
<dbReference type="SMART" id="SM00977">
    <property type="entry name" value="TilS_C"/>
    <property type="match status" value="1"/>
</dbReference>
<evidence type="ECO:0000256" key="8">
    <source>
        <dbReference type="HAMAP-Rule" id="MF_01161"/>
    </source>
</evidence>
<organism evidence="10 11">
    <name type="scientific">Thermosipho melanesiensis</name>
    <dbReference type="NCBI Taxonomy" id="46541"/>
    <lineage>
        <taxon>Bacteria</taxon>
        <taxon>Thermotogati</taxon>
        <taxon>Thermotogota</taxon>
        <taxon>Thermotogae</taxon>
        <taxon>Thermotogales</taxon>
        <taxon>Fervidobacteriaceae</taxon>
        <taxon>Thermosipho</taxon>
    </lineage>
</organism>
<dbReference type="InterPro" id="IPR012796">
    <property type="entry name" value="Lysidine-tRNA-synth_C"/>
</dbReference>
<dbReference type="HAMAP" id="MF_01161">
    <property type="entry name" value="tRNA_Ile_lys_synt"/>
    <property type="match status" value="1"/>
</dbReference>
<dbReference type="InterPro" id="IPR012795">
    <property type="entry name" value="tRNA_Ile_lys_synt_N"/>
</dbReference>
<dbReference type="Pfam" id="PF01171">
    <property type="entry name" value="ATP_bind_3"/>
    <property type="match status" value="1"/>
</dbReference>
<evidence type="ECO:0000313" key="11">
    <source>
        <dbReference type="Proteomes" id="UP000185490"/>
    </source>
</evidence>
<dbReference type="Pfam" id="PF11734">
    <property type="entry name" value="TilS_C"/>
    <property type="match status" value="1"/>
</dbReference>
<comment type="catalytic activity">
    <reaction evidence="7 8">
        <text>cytidine(34) in tRNA(Ile2) + L-lysine + ATP = lysidine(34) in tRNA(Ile2) + AMP + diphosphate + H(+)</text>
        <dbReference type="Rhea" id="RHEA:43744"/>
        <dbReference type="Rhea" id="RHEA-COMP:10625"/>
        <dbReference type="Rhea" id="RHEA-COMP:10670"/>
        <dbReference type="ChEBI" id="CHEBI:15378"/>
        <dbReference type="ChEBI" id="CHEBI:30616"/>
        <dbReference type="ChEBI" id="CHEBI:32551"/>
        <dbReference type="ChEBI" id="CHEBI:33019"/>
        <dbReference type="ChEBI" id="CHEBI:82748"/>
        <dbReference type="ChEBI" id="CHEBI:83665"/>
        <dbReference type="ChEBI" id="CHEBI:456215"/>
        <dbReference type="EC" id="6.3.4.19"/>
    </reaction>
</comment>
<sequence length="423" mass="49054">MLSLKNFLEKIKQFDIIRCDDKILIGVSGGVDSMTLLYLLNGVKDILNIDIVCVTVDHGLRKESKEEINLVKEFSRSLDVPCISGEIDVLGYSKEKKLSIEEAARKLRYEFFYRIKEKVGASKIAVAHNLNDLVENVLFRLSRGAGPFGIYGMKPVKGNIIRPLLFFTREDIEDFAGNNKIPYAVDKSNFDTKYTRNFIRHNIIPKFKELNPSFERAVFRFVENLWELDDFMENTINVKHVKIFDGVYFKVPEDEYVLVEFVRRQTIEQLGIAPDKEKLDRLKRSLGNTTFKVSFWEDYGLEISYGYGFLGKFLNGEFFYEIKRPGKIFLEPFEIEIGKNDKDGIIFNKESFVIRNWKFGDKIKGGKKIKEIFVKKKVPSFIRRILPVFVDEDVVFFIPGIYIDKSYLSEKGLSVKVKGGFLF</sequence>
<keyword evidence="4 8" id="KW-0819">tRNA processing</keyword>
<dbReference type="NCBIfam" id="TIGR02432">
    <property type="entry name" value="lysidine_TilS_N"/>
    <property type="match status" value="1"/>
</dbReference>
<keyword evidence="2 8" id="KW-0963">Cytoplasm</keyword>
<evidence type="ECO:0000313" key="10">
    <source>
        <dbReference type="EMBL" id="APT73278.1"/>
    </source>
</evidence>
<dbReference type="InterPro" id="IPR011063">
    <property type="entry name" value="TilS/TtcA_N"/>
</dbReference>
<feature type="domain" description="Lysidine-tRNA(Ile) synthetase C-terminal" evidence="9">
    <location>
        <begin position="352"/>
        <end position="417"/>
    </location>
</feature>
<keyword evidence="11" id="KW-1185">Reference proteome</keyword>
<dbReference type="NCBIfam" id="TIGR02433">
    <property type="entry name" value="lysidine_TilS_C"/>
    <property type="match status" value="1"/>
</dbReference>
<protein>
    <recommendedName>
        <fullName evidence="8">tRNA(Ile)-lysidine synthase</fullName>
        <ecNumber evidence="8">6.3.4.19</ecNumber>
    </recommendedName>
    <alternativeName>
        <fullName evidence="8">tRNA(Ile)-2-lysyl-cytidine synthase</fullName>
    </alternativeName>
    <alternativeName>
        <fullName evidence="8">tRNA(Ile)-lysidine synthetase</fullName>
    </alternativeName>
</protein>
<dbReference type="InterPro" id="IPR014729">
    <property type="entry name" value="Rossmann-like_a/b/a_fold"/>
</dbReference>
<evidence type="ECO:0000256" key="7">
    <source>
        <dbReference type="ARBA" id="ARBA00048539"/>
    </source>
</evidence>
<dbReference type="Gene3D" id="3.40.50.620">
    <property type="entry name" value="HUPs"/>
    <property type="match status" value="1"/>
</dbReference>
<evidence type="ECO:0000256" key="1">
    <source>
        <dbReference type="ARBA" id="ARBA00004496"/>
    </source>
</evidence>
<dbReference type="Proteomes" id="UP000185490">
    <property type="component" value="Chromosome"/>
</dbReference>
<dbReference type="RefSeq" id="WP_012056442.1">
    <property type="nucleotide sequence ID" value="NZ_CP007389.1"/>
</dbReference>
<gene>
    <name evidence="8" type="primary">tilS</name>
    <name evidence="10" type="ORF">BW47_01150</name>
</gene>
<dbReference type="SUPFAM" id="SSF56037">
    <property type="entry name" value="PheT/TilS domain"/>
    <property type="match status" value="1"/>
</dbReference>
<evidence type="ECO:0000256" key="6">
    <source>
        <dbReference type="ARBA" id="ARBA00022840"/>
    </source>
</evidence>
<comment type="similarity">
    <text evidence="8">Belongs to the tRNA(Ile)-lysidine synthase family.</text>
</comment>
<comment type="function">
    <text evidence="8">Ligates lysine onto the cytidine present at position 34 of the AUA codon-specific tRNA(Ile) that contains the anticodon CAU, in an ATP-dependent manner. Cytidine is converted to lysidine, thus changing the amino acid specificity of the tRNA from methionine to isoleucine.</text>
</comment>
<evidence type="ECO:0000256" key="3">
    <source>
        <dbReference type="ARBA" id="ARBA00022598"/>
    </source>
</evidence>
<name>A0ABM6GCL7_9BACT</name>
<keyword evidence="6 8" id="KW-0067">ATP-binding</keyword>
<keyword evidence="3 8" id="KW-0436">Ligase</keyword>
<dbReference type="PANTHER" id="PTHR43033">
    <property type="entry name" value="TRNA(ILE)-LYSIDINE SYNTHASE-RELATED"/>
    <property type="match status" value="1"/>
</dbReference>
<dbReference type="EC" id="6.3.4.19" evidence="8"/>
<feature type="binding site" evidence="8">
    <location>
        <begin position="28"/>
        <end position="33"/>
    </location>
    <ligand>
        <name>ATP</name>
        <dbReference type="ChEBI" id="CHEBI:30616"/>
    </ligand>
</feature>